<dbReference type="PANTHER" id="PTHR43280:SF28">
    <property type="entry name" value="HTH-TYPE TRANSCRIPTIONAL ACTIVATOR RHAS"/>
    <property type="match status" value="1"/>
</dbReference>
<dbReference type="Pfam" id="PF12833">
    <property type="entry name" value="HTH_18"/>
    <property type="match status" value="1"/>
</dbReference>
<keyword evidence="2" id="KW-0238">DNA-binding</keyword>
<sequence>MSQIIQRNLHQTRKETITVSADKQIRFDAAVDHGSFSPSHWHEAIEIIYVLEGTAVVTLFDQTVTLGPGQLLLINSGLVHASRCPSGNRTILVQIPDKFLSACLSDISRLWFSVDDNCTDPGVQRDVQHLKDLLLDMMHLQESARPGYLFSFNKDLFEFLELLYQKFLREMPGDYQPKSTRVLSRLDAVLDYTHQNYSSQITLRNAAGVAALQPEYFFRFFRENMGTTYLQYLNDYRLSRLYRDLLVTDLSIRELEERHGFSNDKLFHKLFRERFHTTPLQARKTARRLERSEKDSSAT</sequence>
<reference evidence="5" key="1">
    <citation type="journal article" date="2021" name="PeerJ">
        <title>Extensive microbial diversity within the chicken gut microbiome revealed by metagenomics and culture.</title>
        <authorList>
            <person name="Gilroy R."/>
            <person name="Ravi A."/>
            <person name="Getino M."/>
            <person name="Pursley I."/>
            <person name="Horton D.L."/>
            <person name="Alikhan N.F."/>
            <person name="Baker D."/>
            <person name="Gharbi K."/>
            <person name="Hall N."/>
            <person name="Watson M."/>
            <person name="Adriaenssens E.M."/>
            <person name="Foster-Nyarko E."/>
            <person name="Jarju S."/>
            <person name="Secka A."/>
            <person name="Antonio M."/>
            <person name="Oren A."/>
            <person name="Chaudhuri R.R."/>
            <person name="La Ragione R."/>
            <person name="Hildebrand F."/>
            <person name="Pallen M.J."/>
        </authorList>
    </citation>
    <scope>NUCLEOTIDE SEQUENCE</scope>
    <source>
        <strain evidence="5">CHK183-1962</strain>
    </source>
</reference>
<dbReference type="SMART" id="SM00342">
    <property type="entry name" value="HTH_ARAC"/>
    <property type="match status" value="1"/>
</dbReference>
<gene>
    <name evidence="5" type="ORF">H9734_06440</name>
</gene>
<accession>A0A9D1XD00</accession>
<dbReference type="InterPro" id="IPR013096">
    <property type="entry name" value="Cupin_2"/>
</dbReference>
<comment type="caution">
    <text evidence="5">The sequence shown here is derived from an EMBL/GenBank/DDBJ whole genome shotgun (WGS) entry which is preliminary data.</text>
</comment>
<dbReference type="Gene3D" id="2.60.120.10">
    <property type="entry name" value="Jelly Rolls"/>
    <property type="match status" value="1"/>
</dbReference>
<evidence type="ECO:0000313" key="6">
    <source>
        <dbReference type="Proteomes" id="UP000886890"/>
    </source>
</evidence>
<dbReference type="GO" id="GO:0043565">
    <property type="term" value="F:sequence-specific DNA binding"/>
    <property type="evidence" value="ECO:0007669"/>
    <property type="project" value="InterPro"/>
</dbReference>
<dbReference type="SUPFAM" id="SSF46689">
    <property type="entry name" value="Homeodomain-like"/>
    <property type="match status" value="1"/>
</dbReference>
<evidence type="ECO:0000313" key="5">
    <source>
        <dbReference type="EMBL" id="HIX77214.1"/>
    </source>
</evidence>
<evidence type="ECO:0000256" key="1">
    <source>
        <dbReference type="ARBA" id="ARBA00023015"/>
    </source>
</evidence>
<reference evidence="5" key="2">
    <citation type="submission" date="2021-04" db="EMBL/GenBank/DDBJ databases">
        <authorList>
            <person name="Gilroy R."/>
        </authorList>
    </citation>
    <scope>NUCLEOTIDE SEQUENCE</scope>
    <source>
        <strain evidence="5">CHK183-1962</strain>
    </source>
</reference>
<dbReference type="Gene3D" id="1.10.10.60">
    <property type="entry name" value="Homeodomain-like"/>
    <property type="match status" value="2"/>
</dbReference>
<dbReference type="InterPro" id="IPR011051">
    <property type="entry name" value="RmlC_Cupin_sf"/>
</dbReference>
<evidence type="ECO:0000259" key="4">
    <source>
        <dbReference type="PROSITE" id="PS01124"/>
    </source>
</evidence>
<dbReference type="CDD" id="cd02208">
    <property type="entry name" value="cupin_RmlC-like"/>
    <property type="match status" value="1"/>
</dbReference>
<dbReference type="SUPFAM" id="SSF51182">
    <property type="entry name" value="RmlC-like cupins"/>
    <property type="match status" value="1"/>
</dbReference>
<dbReference type="EMBL" id="DXEK01000107">
    <property type="protein sequence ID" value="HIX77214.1"/>
    <property type="molecule type" value="Genomic_DNA"/>
</dbReference>
<evidence type="ECO:0000256" key="2">
    <source>
        <dbReference type="ARBA" id="ARBA00023125"/>
    </source>
</evidence>
<keyword evidence="1" id="KW-0805">Transcription regulation</keyword>
<dbReference type="Pfam" id="PF07883">
    <property type="entry name" value="Cupin_2"/>
    <property type="match status" value="1"/>
</dbReference>
<keyword evidence="3" id="KW-0804">Transcription</keyword>
<dbReference type="PROSITE" id="PS01124">
    <property type="entry name" value="HTH_ARAC_FAMILY_2"/>
    <property type="match status" value="1"/>
</dbReference>
<dbReference type="InterPro" id="IPR018060">
    <property type="entry name" value="HTH_AraC"/>
</dbReference>
<protein>
    <submittedName>
        <fullName evidence="5">AraC family transcriptional regulator</fullName>
    </submittedName>
</protein>
<proteinExistence type="predicted"/>
<dbReference type="Proteomes" id="UP000886890">
    <property type="component" value="Unassembled WGS sequence"/>
</dbReference>
<organism evidence="5 6">
    <name type="scientific">Candidatus Fusicatenibacter merdavium</name>
    <dbReference type="NCBI Taxonomy" id="2838600"/>
    <lineage>
        <taxon>Bacteria</taxon>
        <taxon>Bacillati</taxon>
        <taxon>Bacillota</taxon>
        <taxon>Clostridia</taxon>
        <taxon>Lachnospirales</taxon>
        <taxon>Lachnospiraceae</taxon>
        <taxon>Fusicatenibacter</taxon>
    </lineage>
</organism>
<evidence type="ECO:0000256" key="3">
    <source>
        <dbReference type="ARBA" id="ARBA00023163"/>
    </source>
</evidence>
<dbReference type="InterPro" id="IPR014710">
    <property type="entry name" value="RmlC-like_jellyroll"/>
</dbReference>
<dbReference type="InterPro" id="IPR009057">
    <property type="entry name" value="Homeodomain-like_sf"/>
</dbReference>
<name>A0A9D1XD00_9FIRM</name>
<feature type="domain" description="HTH araC/xylS-type" evidence="4">
    <location>
        <begin position="187"/>
        <end position="285"/>
    </location>
</feature>
<dbReference type="AlphaFoldDB" id="A0A9D1XD00"/>
<dbReference type="PANTHER" id="PTHR43280">
    <property type="entry name" value="ARAC-FAMILY TRANSCRIPTIONAL REGULATOR"/>
    <property type="match status" value="1"/>
</dbReference>
<dbReference type="GO" id="GO:0003700">
    <property type="term" value="F:DNA-binding transcription factor activity"/>
    <property type="evidence" value="ECO:0007669"/>
    <property type="project" value="InterPro"/>
</dbReference>